<protein>
    <submittedName>
        <fullName evidence="2">DUF1534 domain-containing protein</fullName>
    </submittedName>
</protein>
<dbReference type="EMBL" id="WKAE01000018">
    <property type="protein sequence ID" value="MCF5628329.1"/>
    <property type="molecule type" value="Genomic_DNA"/>
</dbReference>
<evidence type="ECO:0000313" key="2">
    <source>
        <dbReference type="EMBL" id="MCF5628329.1"/>
    </source>
</evidence>
<evidence type="ECO:0000313" key="3">
    <source>
        <dbReference type="Proteomes" id="UP000814010"/>
    </source>
</evidence>
<name>A0A9Q4FFT9_PSESX</name>
<feature type="region of interest" description="Disordered" evidence="1">
    <location>
        <begin position="1"/>
        <end position="33"/>
    </location>
</feature>
<organism evidence="2 3">
    <name type="scientific">Pseudomonas syringae</name>
    <dbReference type="NCBI Taxonomy" id="317"/>
    <lineage>
        <taxon>Bacteria</taxon>
        <taxon>Pseudomonadati</taxon>
        <taxon>Pseudomonadota</taxon>
        <taxon>Gammaproteobacteria</taxon>
        <taxon>Pseudomonadales</taxon>
        <taxon>Pseudomonadaceae</taxon>
        <taxon>Pseudomonas</taxon>
    </lineage>
</organism>
<dbReference type="AntiFam" id="ANF00261">
    <property type="entry name" value="Protein of unknown function (DUF1534)"/>
</dbReference>
<gene>
    <name evidence="2" type="ORF">GIV53_03175</name>
</gene>
<reference evidence="2" key="1">
    <citation type="submission" date="2019-11" db="EMBL/GenBank/DDBJ databases">
        <title>Epiphytic Pseudomonas syringae from cherry orchards.</title>
        <authorList>
            <person name="Hulin M.T."/>
        </authorList>
    </citation>
    <scope>NUCLEOTIDE SEQUENCE</scope>
    <source>
        <strain evidence="2">PA-2-5E</strain>
    </source>
</reference>
<evidence type="ECO:0000256" key="1">
    <source>
        <dbReference type="SAM" id="MobiDB-lite"/>
    </source>
</evidence>
<feature type="compositionally biased region" description="Basic residues" evidence="1">
    <location>
        <begin position="7"/>
        <end position="22"/>
    </location>
</feature>
<comment type="caution">
    <text evidence="2">The sequence shown here is derived from an EMBL/GenBank/DDBJ whole genome shotgun (WGS) entry which is preliminary data.</text>
</comment>
<accession>A0A9Q4FFT9</accession>
<proteinExistence type="predicted"/>
<sequence length="33" mass="3798">MGDAPRHRSAQRHTLKIGRRASRNACQRRALAR</sequence>
<dbReference type="AlphaFoldDB" id="A0A9Q4FFT9"/>
<dbReference type="Proteomes" id="UP000814010">
    <property type="component" value="Unassembled WGS sequence"/>
</dbReference>